<reference evidence="4" key="1">
    <citation type="submission" date="2025-08" db="UniProtKB">
        <authorList>
            <consortium name="RefSeq"/>
        </authorList>
    </citation>
    <scope>IDENTIFICATION</scope>
</reference>
<feature type="region of interest" description="Disordered" evidence="1">
    <location>
        <begin position="295"/>
        <end position="323"/>
    </location>
</feature>
<sequence length="357" mass="40035">MILLLLLVASLGVGLENVENYEVEYGNRFRMRVSRRVHFIELIPKNKSEGTILWERDEDQPKEGSRWKMTETLYTISSLAQKDSGRYIFKDNYGELMHAKIIDVKEVTKSYTLETNQVLNITFDLEPHSCNIYFFPGENSKTAIVLKGRLQRDLKQVDCVGFELLKPCGIVHKAIQKTCSGRFEVRDDNDDKALVVFLEMEEPQFSQAYLGIGGGALFFTLCWCCCKYCCCGESSSAKENSEAAAENDSEPAVYYHEFEPVGPGSNQHCELSNPPNTDEAPDAPVDLLIHSSAATDSPPAYCEVTPPAKQEEAPTITPTSDPEQRFELKGTIFNSGPPLSSASTYCDVYTSEKFNFF</sequence>
<evidence type="ECO:0000313" key="3">
    <source>
        <dbReference type="Proteomes" id="UP000695023"/>
    </source>
</evidence>
<dbReference type="AlphaFoldDB" id="A0A9Y3QT27"/>
<gene>
    <name evidence="4" type="primary">LOC102199111</name>
</gene>
<proteinExistence type="predicted"/>
<accession>A0A9Y3QT27</accession>
<evidence type="ECO:0000313" key="4">
    <source>
        <dbReference type="RefSeq" id="XP_005719939.1"/>
    </source>
</evidence>
<protein>
    <submittedName>
        <fullName evidence="4">Uncharacterized protein LOC102199111</fullName>
    </submittedName>
</protein>
<keyword evidence="2" id="KW-0732">Signal</keyword>
<feature type="chain" id="PRO_5041228013" evidence="2">
    <location>
        <begin position="21"/>
        <end position="357"/>
    </location>
</feature>
<feature type="region of interest" description="Disordered" evidence="1">
    <location>
        <begin position="264"/>
        <end position="283"/>
    </location>
</feature>
<organism evidence="3 4">
    <name type="scientific">Pundamilia nyererei</name>
    <dbReference type="NCBI Taxonomy" id="303518"/>
    <lineage>
        <taxon>Eukaryota</taxon>
        <taxon>Metazoa</taxon>
        <taxon>Chordata</taxon>
        <taxon>Craniata</taxon>
        <taxon>Vertebrata</taxon>
        <taxon>Euteleostomi</taxon>
        <taxon>Actinopterygii</taxon>
        <taxon>Neopterygii</taxon>
        <taxon>Teleostei</taxon>
        <taxon>Neoteleostei</taxon>
        <taxon>Acanthomorphata</taxon>
        <taxon>Ovalentaria</taxon>
        <taxon>Cichlomorphae</taxon>
        <taxon>Cichliformes</taxon>
        <taxon>Cichlidae</taxon>
        <taxon>African cichlids</taxon>
        <taxon>Pseudocrenilabrinae</taxon>
        <taxon>Haplochromini</taxon>
        <taxon>Pundamilia</taxon>
    </lineage>
</organism>
<name>A0A9Y3QT27_9CICH</name>
<evidence type="ECO:0000256" key="2">
    <source>
        <dbReference type="SAM" id="SignalP"/>
    </source>
</evidence>
<keyword evidence="3" id="KW-1185">Reference proteome</keyword>
<dbReference type="GeneID" id="102199111"/>
<feature type="compositionally biased region" description="Polar residues" evidence="1">
    <location>
        <begin position="264"/>
        <end position="276"/>
    </location>
</feature>
<feature type="signal peptide" evidence="2">
    <location>
        <begin position="1"/>
        <end position="20"/>
    </location>
</feature>
<dbReference type="RefSeq" id="XP_005719939.1">
    <property type="nucleotide sequence ID" value="XM_005719882.1"/>
</dbReference>
<evidence type="ECO:0000256" key="1">
    <source>
        <dbReference type="SAM" id="MobiDB-lite"/>
    </source>
</evidence>
<dbReference type="Proteomes" id="UP000695023">
    <property type="component" value="Unplaced"/>
</dbReference>